<dbReference type="PANTHER" id="PTHR12147:SF26">
    <property type="entry name" value="PEPTIDASE M28 DOMAIN-CONTAINING PROTEIN"/>
    <property type="match status" value="1"/>
</dbReference>
<protein>
    <submittedName>
        <fullName evidence="3">M28 family metallopeptidase</fullName>
    </submittedName>
</protein>
<dbReference type="RefSeq" id="WP_349139239.1">
    <property type="nucleotide sequence ID" value="NZ_JBBMFT010000001.1"/>
</dbReference>
<sequence>MKRTRALTLTLALLLLLPACGAPVGPNALEADLTYLCQEGKGRLTGTEGNDLARDYIAQQFQHSGLSYWDDADDYRVPYIQEVFDSATQNQILTATYSDGTTREFQSGEDFYPYLGRTGFSGEVTVDPSDPALADRVLLTSSFVQTEELPLATVLCQELVTANPSLGASTPQLKVDPALYEALDGCTHLSLSRGLTTYRDLFHNVIGVLPGNDRSQAILLTAHFDHVGSYGDTVYTGAVDNAAGVAALLELVRLLSGDENPPPVDVVFCAFNGEDNGLRGSAALVEAGLPYDQYNVINLDTIGWAGTQVVSLSDNCTPLAEAVQDQLEKAGLTTEIAPSGNSDHNTFYQQGIPAVNVGAAETGEDGSSLGELLHSPADTPDQVDLEKVAAVAAALADYVRTGELVPVTQSSAGSGEDAQALLWSQAEARAQELADTLDLARDEAVCFQTGEACFVARDVSPLVGLEEVAAYDPAICLPEQLGAYTFTALFFGGPSPSPASDRSMSLLRVDSAEGLPLEQPVPLEEVTALQVFSPNSYVCLEYEGPEGRRLLLTLHSPEDDQATGGRDKEYYYYEPADGLEGVWKGYLSPEVYGEERGGDPAELRVEGLSCVITLSFYHWEGDAMRNDMGTESDLNELAVLVEAHQEELAAIQPICW</sequence>
<organism evidence="3 4">
    <name type="scientific">Flavonifractor hominis</name>
    <dbReference type="NCBI Taxonomy" id="3133178"/>
    <lineage>
        <taxon>Bacteria</taxon>
        <taxon>Bacillati</taxon>
        <taxon>Bacillota</taxon>
        <taxon>Clostridia</taxon>
        <taxon>Eubacteriales</taxon>
        <taxon>Oscillospiraceae</taxon>
        <taxon>Flavonifractor</taxon>
    </lineage>
</organism>
<dbReference type="SUPFAM" id="SSF53187">
    <property type="entry name" value="Zn-dependent exopeptidases"/>
    <property type="match status" value="1"/>
</dbReference>
<name>A0ABV1ELU9_9FIRM</name>
<dbReference type="EMBL" id="JBBMFT010000001">
    <property type="protein sequence ID" value="MEQ2455572.1"/>
    <property type="molecule type" value="Genomic_DNA"/>
</dbReference>
<feature type="chain" id="PRO_5045334990" evidence="1">
    <location>
        <begin position="22"/>
        <end position="656"/>
    </location>
</feature>
<keyword evidence="4" id="KW-1185">Reference proteome</keyword>
<dbReference type="InterPro" id="IPR045175">
    <property type="entry name" value="M28_fam"/>
</dbReference>
<evidence type="ECO:0000313" key="3">
    <source>
        <dbReference type="EMBL" id="MEQ2455572.1"/>
    </source>
</evidence>
<proteinExistence type="predicted"/>
<accession>A0ABV1ELU9</accession>
<dbReference type="InterPro" id="IPR007484">
    <property type="entry name" value="Peptidase_M28"/>
</dbReference>
<feature type="signal peptide" evidence="1">
    <location>
        <begin position="1"/>
        <end position="21"/>
    </location>
</feature>
<dbReference type="Gene3D" id="3.40.630.10">
    <property type="entry name" value="Zn peptidases"/>
    <property type="match status" value="1"/>
</dbReference>
<reference evidence="3 4" key="1">
    <citation type="submission" date="2024-03" db="EMBL/GenBank/DDBJ databases">
        <title>Human intestinal bacterial collection.</title>
        <authorList>
            <person name="Pauvert C."/>
            <person name="Hitch T.C.A."/>
            <person name="Clavel T."/>
        </authorList>
    </citation>
    <scope>NUCLEOTIDE SEQUENCE [LARGE SCALE GENOMIC DNA]</scope>
    <source>
        <strain evidence="3 4">CLA-AP-H34</strain>
    </source>
</reference>
<feature type="domain" description="Peptidase M28" evidence="2">
    <location>
        <begin position="204"/>
        <end position="398"/>
    </location>
</feature>
<evidence type="ECO:0000256" key="1">
    <source>
        <dbReference type="SAM" id="SignalP"/>
    </source>
</evidence>
<dbReference type="Proteomes" id="UP001440599">
    <property type="component" value="Unassembled WGS sequence"/>
</dbReference>
<evidence type="ECO:0000259" key="2">
    <source>
        <dbReference type="Pfam" id="PF04389"/>
    </source>
</evidence>
<comment type="caution">
    <text evidence="3">The sequence shown here is derived from an EMBL/GenBank/DDBJ whole genome shotgun (WGS) entry which is preliminary data.</text>
</comment>
<gene>
    <name evidence="3" type="ORF">WMO45_03480</name>
</gene>
<dbReference type="PANTHER" id="PTHR12147">
    <property type="entry name" value="METALLOPEPTIDASE M28 FAMILY MEMBER"/>
    <property type="match status" value="1"/>
</dbReference>
<evidence type="ECO:0000313" key="4">
    <source>
        <dbReference type="Proteomes" id="UP001440599"/>
    </source>
</evidence>
<dbReference type="Pfam" id="PF04389">
    <property type="entry name" value="Peptidase_M28"/>
    <property type="match status" value="1"/>
</dbReference>
<keyword evidence="1" id="KW-0732">Signal</keyword>